<dbReference type="PROSITE" id="PS51704">
    <property type="entry name" value="GP_PDE"/>
    <property type="match status" value="1"/>
</dbReference>
<organism evidence="2 3">
    <name type="scientific">Desulfobotulus alkaliphilus</name>
    <dbReference type="NCBI Taxonomy" id="622671"/>
    <lineage>
        <taxon>Bacteria</taxon>
        <taxon>Pseudomonadati</taxon>
        <taxon>Thermodesulfobacteriota</taxon>
        <taxon>Desulfobacteria</taxon>
        <taxon>Desulfobacterales</taxon>
        <taxon>Desulfobacteraceae</taxon>
        <taxon>Desulfobotulus</taxon>
    </lineage>
</organism>
<sequence length="258" mass="29030">MSSFHSSAVPIPDSPLVIAHRGYRAVFPENTLPAFQAAWQAGARMAELDVQWSRDGRLMVHHDTTLDRCSNGKGLLKDHDAEVLRTLDAGSWFSEKFTGISIPFLREVVATVPEGCWLNVEVKPEAVPDSRHMAKMVASLISACAPLKGRLIVSSFNHLFLQHLSRLPRPPLIGVLSQKWQKDEEILELCIKTEAFSWHPDHRTLEKKAVQRMKSEGFSVYPYTVNDKKRAEELLAMGVDGFFSDHVRILASTFRQGK</sequence>
<dbReference type="RefSeq" id="WP_144682506.1">
    <property type="nucleotide sequence ID" value="NZ_VLLC01000004.1"/>
</dbReference>
<dbReference type="Gene3D" id="3.20.20.190">
    <property type="entry name" value="Phosphatidylinositol (PI) phosphodiesterase"/>
    <property type="match status" value="1"/>
</dbReference>
<evidence type="ECO:0000313" key="3">
    <source>
        <dbReference type="Proteomes" id="UP000318307"/>
    </source>
</evidence>
<accession>A0A562S429</accession>
<evidence type="ECO:0000313" key="2">
    <source>
        <dbReference type="EMBL" id="TWI75316.1"/>
    </source>
</evidence>
<feature type="domain" description="GP-PDE" evidence="1">
    <location>
        <begin position="15"/>
        <end position="254"/>
    </location>
</feature>
<dbReference type="OrthoDB" id="9787897at2"/>
<dbReference type="PANTHER" id="PTHR46211">
    <property type="entry name" value="GLYCEROPHOSPHORYL DIESTER PHOSPHODIESTERASE"/>
    <property type="match status" value="1"/>
</dbReference>
<comment type="caution">
    <text evidence="2">The sequence shown here is derived from an EMBL/GenBank/DDBJ whole genome shotgun (WGS) entry which is preliminary data.</text>
</comment>
<dbReference type="SUPFAM" id="SSF51695">
    <property type="entry name" value="PLC-like phosphodiesterases"/>
    <property type="match status" value="1"/>
</dbReference>
<dbReference type="PANTHER" id="PTHR46211:SF14">
    <property type="entry name" value="GLYCEROPHOSPHODIESTER PHOSPHODIESTERASE"/>
    <property type="match status" value="1"/>
</dbReference>
<dbReference type="InterPro" id="IPR017946">
    <property type="entry name" value="PLC-like_Pdiesterase_TIM-brl"/>
</dbReference>
<keyword evidence="3" id="KW-1185">Reference proteome</keyword>
<dbReference type="GO" id="GO:0006629">
    <property type="term" value="P:lipid metabolic process"/>
    <property type="evidence" value="ECO:0007669"/>
    <property type="project" value="InterPro"/>
</dbReference>
<dbReference type="InterPro" id="IPR030395">
    <property type="entry name" value="GP_PDE_dom"/>
</dbReference>
<reference evidence="2 3" key="1">
    <citation type="submission" date="2019-07" db="EMBL/GenBank/DDBJ databases">
        <title>Genome sequencing of 100 strains of the haloalkaliphilic chemolithoautotrophic sulfur-oxidizing bacterium Thioalkalivibrio.</title>
        <authorList>
            <person name="Muyzer G."/>
        </authorList>
    </citation>
    <scope>NUCLEOTIDE SEQUENCE [LARGE SCALE GENOMIC DNA]</scope>
    <source>
        <strain evidence="2 3">ASO4-4</strain>
    </source>
</reference>
<gene>
    <name evidence="2" type="ORF">LZ24_00767</name>
</gene>
<dbReference type="Pfam" id="PF03009">
    <property type="entry name" value="GDPD"/>
    <property type="match status" value="1"/>
</dbReference>
<dbReference type="Proteomes" id="UP000318307">
    <property type="component" value="Unassembled WGS sequence"/>
</dbReference>
<dbReference type="AlphaFoldDB" id="A0A562S429"/>
<proteinExistence type="predicted"/>
<evidence type="ECO:0000259" key="1">
    <source>
        <dbReference type="PROSITE" id="PS51704"/>
    </source>
</evidence>
<dbReference type="EMBL" id="VLLC01000004">
    <property type="protein sequence ID" value="TWI75316.1"/>
    <property type="molecule type" value="Genomic_DNA"/>
</dbReference>
<name>A0A562S429_9BACT</name>
<protein>
    <submittedName>
        <fullName evidence="2">Glycerophosphoryl diester phosphodiesterase</fullName>
    </submittedName>
</protein>
<dbReference type="GO" id="GO:0008081">
    <property type="term" value="F:phosphoric diester hydrolase activity"/>
    <property type="evidence" value="ECO:0007669"/>
    <property type="project" value="InterPro"/>
</dbReference>